<keyword evidence="1" id="KW-0732">Signal</keyword>
<dbReference type="Proteomes" id="UP000663929">
    <property type="component" value="Chromosome"/>
</dbReference>
<dbReference type="RefSeq" id="WP_237382647.1">
    <property type="nucleotide sequence ID" value="NZ_CP071793.1"/>
</dbReference>
<organism evidence="2 3">
    <name type="scientific">Sulfidibacter corallicola</name>
    <dbReference type="NCBI Taxonomy" id="2818388"/>
    <lineage>
        <taxon>Bacteria</taxon>
        <taxon>Pseudomonadati</taxon>
        <taxon>Acidobacteriota</taxon>
        <taxon>Holophagae</taxon>
        <taxon>Acanthopleuribacterales</taxon>
        <taxon>Acanthopleuribacteraceae</taxon>
        <taxon>Sulfidibacter</taxon>
    </lineage>
</organism>
<gene>
    <name evidence="2" type="ORF">J3U87_08715</name>
</gene>
<dbReference type="AlphaFoldDB" id="A0A8A4TTW6"/>
<protein>
    <submittedName>
        <fullName evidence="2">Uncharacterized protein</fullName>
    </submittedName>
</protein>
<reference evidence="2" key="1">
    <citation type="submission" date="2021-03" db="EMBL/GenBank/DDBJ databases">
        <title>Acanthopleuribacteraceae sp. M133.</title>
        <authorList>
            <person name="Wang G."/>
        </authorList>
    </citation>
    <scope>NUCLEOTIDE SEQUENCE</scope>
    <source>
        <strain evidence="2">M133</strain>
    </source>
</reference>
<evidence type="ECO:0000256" key="1">
    <source>
        <dbReference type="SAM" id="SignalP"/>
    </source>
</evidence>
<dbReference type="KEGG" id="scor:J3U87_08715"/>
<feature type="signal peptide" evidence="1">
    <location>
        <begin position="1"/>
        <end position="24"/>
    </location>
</feature>
<keyword evidence="3" id="KW-1185">Reference proteome</keyword>
<evidence type="ECO:0000313" key="3">
    <source>
        <dbReference type="Proteomes" id="UP000663929"/>
    </source>
</evidence>
<name>A0A8A4TTW6_SULCO</name>
<evidence type="ECO:0000313" key="2">
    <source>
        <dbReference type="EMBL" id="QTD52541.1"/>
    </source>
</evidence>
<accession>A0A8A4TTW6</accession>
<sequence>MKRFHLSTLGCLFFLLTGSGQLSATQVVALNVTDLAREAVHVFEGRCLDVTLTSVKDSRGEVMLPAVRYTFEILDSLKGKQSSTFEFMQLGNAAKSGHFPIYADRLGIPTFEKGRTYLLFLAERHENGLTAPVGLAQGMFWVHDGLAYNGISNAHIFHKMDRGTSRTAYAPMIRQAIDSQLPGRAKRGTDGVPAQRFKALLRDMLAGHVVTVSKKVGDR</sequence>
<proteinExistence type="predicted"/>
<feature type="chain" id="PRO_5035266176" evidence="1">
    <location>
        <begin position="25"/>
        <end position="219"/>
    </location>
</feature>
<dbReference type="EMBL" id="CP071793">
    <property type="protein sequence ID" value="QTD52541.1"/>
    <property type="molecule type" value="Genomic_DNA"/>
</dbReference>